<proteinExistence type="evidence at transcript level"/>
<accession>C0PLC9</accession>
<reference evidence="1" key="1">
    <citation type="journal article" date="2009" name="PLoS Genet.">
        <title>Sequencing, mapping, and analysis of 27,455 maize full-length cDNAs.</title>
        <authorList>
            <person name="Soderlund C."/>
            <person name="Descour A."/>
            <person name="Kudrna D."/>
            <person name="Bomhoff M."/>
            <person name="Boyd L."/>
            <person name="Currie J."/>
            <person name="Angelova A."/>
            <person name="Collura K."/>
            <person name="Wissotski M."/>
            <person name="Ashley E."/>
            <person name="Morrow D."/>
            <person name="Fernandes J."/>
            <person name="Walbot V."/>
            <person name="Yu Y."/>
        </authorList>
    </citation>
    <scope>NUCLEOTIDE SEQUENCE</scope>
    <source>
        <strain evidence="1">B73</strain>
    </source>
</reference>
<organism evidence="1">
    <name type="scientific">Zea mays</name>
    <name type="common">Maize</name>
    <dbReference type="NCBI Taxonomy" id="4577"/>
    <lineage>
        <taxon>Eukaryota</taxon>
        <taxon>Viridiplantae</taxon>
        <taxon>Streptophyta</taxon>
        <taxon>Embryophyta</taxon>
        <taxon>Tracheophyta</taxon>
        <taxon>Spermatophyta</taxon>
        <taxon>Magnoliopsida</taxon>
        <taxon>Liliopsida</taxon>
        <taxon>Poales</taxon>
        <taxon>Poaceae</taxon>
        <taxon>PACMAD clade</taxon>
        <taxon>Panicoideae</taxon>
        <taxon>Andropogonodae</taxon>
        <taxon>Andropogoneae</taxon>
        <taxon>Tripsacinae</taxon>
        <taxon>Zea</taxon>
    </lineage>
</organism>
<sequence length="82" mass="9240">MASKKSFPNNMYMISSQPISSAFQEYSVTTYRTLLPHKDDTEVVAGASKQQDGLTHSTIYCSQLLIIPIHKSRSTSPRILYE</sequence>
<dbReference type="AlphaFoldDB" id="C0PLC9"/>
<dbReference type="EMBL" id="BT069098">
    <property type="protein sequence ID" value="ACN35995.1"/>
    <property type="molecule type" value="mRNA"/>
</dbReference>
<evidence type="ECO:0000313" key="1">
    <source>
        <dbReference type="EMBL" id="ACN35995.1"/>
    </source>
</evidence>
<reference evidence="1" key="2">
    <citation type="submission" date="2012-06" db="EMBL/GenBank/DDBJ databases">
        <authorList>
            <person name="Yu Y."/>
            <person name="Currie J."/>
            <person name="Lomeli R."/>
            <person name="Angelova A."/>
            <person name="Collura K."/>
            <person name="Wissotski M."/>
            <person name="Campos D."/>
            <person name="Kudrna D."/>
            <person name="Golser W."/>
            <person name="Ashely E."/>
            <person name="Descour A."/>
            <person name="Fernandes J."/>
            <person name="Soderlund C."/>
            <person name="Walbot V."/>
        </authorList>
    </citation>
    <scope>NUCLEOTIDE SEQUENCE</scope>
    <source>
        <strain evidence="1">B73</strain>
    </source>
</reference>
<name>C0PLC9_MAIZE</name>
<protein>
    <submittedName>
        <fullName evidence="1">Uncharacterized protein</fullName>
    </submittedName>
</protein>